<dbReference type="InterPro" id="IPR015590">
    <property type="entry name" value="Aldehyde_DH_dom"/>
</dbReference>
<reference evidence="5 6" key="1">
    <citation type="submission" date="2018-05" db="EMBL/GenBank/DDBJ databases">
        <title>Genome sequencing and assembly of the regulated plant pathogen Lachnellula willkommii and related sister species for the development of diagnostic species identification markers.</title>
        <authorList>
            <person name="Giroux E."/>
            <person name="Bilodeau G."/>
        </authorList>
    </citation>
    <scope>NUCLEOTIDE SEQUENCE [LARGE SCALE GENOMIC DNA]</scope>
    <source>
        <strain evidence="5 6">CBS 268.59</strain>
    </source>
</reference>
<evidence type="ECO:0000313" key="5">
    <source>
        <dbReference type="EMBL" id="TVY84269.1"/>
    </source>
</evidence>
<dbReference type="InterPro" id="IPR050740">
    <property type="entry name" value="Aldehyde_DH_Superfamily"/>
</dbReference>
<dbReference type="InterPro" id="IPR016162">
    <property type="entry name" value="Ald_DH_N"/>
</dbReference>
<keyword evidence="3" id="KW-0560">Oxidoreductase</keyword>
<dbReference type="InterPro" id="IPR016161">
    <property type="entry name" value="Ald_DH/histidinol_DH"/>
</dbReference>
<dbReference type="InterPro" id="IPR016163">
    <property type="entry name" value="Ald_DH_C"/>
</dbReference>
<dbReference type="Gene3D" id="3.40.605.10">
    <property type="entry name" value="Aldehyde Dehydrogenase, Chain A, domain 1"/>
    <property type="match status" value="1"/>
</dbReference>
<dbReference type="Proteomes" id="UP000469558">
    <property type="component" value="Unassembled WGS sequence"/>
</dbReference>
<dbReference type="SUPFAM" id="SSF53720">
    <property type="entry name" value="ALDH-like"/>
    <property type="match status" value="1"/>
</dbReference>
<dbReference type="OrthoDB" id="310895at2759"/>
<dbReference type="GO" id="GO:0009450">
    <property type="term" value="P:gamma-aminobutyric acid catabolic process"/>
    <property type="evidence" value="ECO:0007669"/>
    <property type="project" value="TreeGrafter"/>
</dbReference>
<dbReference type="AlphaFoldDB" id="A0A8T9CEM5"/>
<dbReference type="PANTHER" id="PTHR43353">
    <property type="entry name" value="SUCCINATE-SEMIALDEHYDE DEHYDROGENASE, MITOCHONDRIAL"/>
    <property type="match status" value="1"/>
</dbReference>
<evidence type="ECO:0000313" key="6">
    <source>
        <dbReference type="Proteomes" id="UP000469558"/>
    </source>
</evidence>
<keyword evidence="6" id="KW-1185">Reference proteome</keyword>
<keyword evidence="2" id="KW-0521">NADP</keyword>
<comment type="similarity">
    <text evidence="1">Belongs to the aldehyde dehydrogenase family.</text>
</comment>
<name>A0A8T9CEM5_9HELO</name>
<dbReference type="FunFam" id="3.40.605.10:FF:000012">
    <property type="entry name" value="NAD-dependent succinate-semialdehyde dehydrogenase"/>
    <property type="match status" value="1"/>
</dbReference>
<sequence length="488" mass="51149">MGGLQSGNGDESVVVPLWINGKEEFTSSTFDVTSPNTNETCWKSASATKEDALRAVKSAQAAFPSWSNTKPTVRRDILFKAADLLEAQAQENGGYMMTEIGADTGSAMHFIVPLAISMLRDIAARITSICGSMPVCQDTGTSAIVFKEPYGVTLGIVTWNGPYVFGIRSAATAIATGNTAILKASELTPRCYWAVGKAFHDAGLPAGVLNIISCKPEEAAGIANVMIEHPAVRHINFTGSTNTGRKVASVCAQNLKPCLMELGGKNSAIVLPDANLVKAIQQCIAGSFLNAGQICMSTDRIILHSEIAPAFLSGLKAALSSMPSDKPLPKVVSAASKARLDAVVAGAVSNGASILFGTLPGADASAQASSATFAPTIISEMKSDMPFWNEEAFGPVVGCMVVQSEDEAIAVANKSAYGLSASVFTQDLRRGLRIAKRLESGAVHINSMTVRDEPTLPFGGVKSSGWGRFNAAEGMEAFLTTKTVTWDG</sequence>
<dbReference type="Gene3D" id="3.40.309.10">
    <property type="entry name" value="Aldehyde Dehydrogenase, Chain A, domain 2"/>
    <property type="match status" value="1"/>
</dbReference>
<comment type="caution">
    <text evidence="5">The sequence shown here is derived from an EMBL/GenBank/DDBJ whole genome shotgun (WGS) entry which is preliminary data.</text>
</comment>
<feature type="domain" description="Aldehyde dehydrogenase" evidence="4">
    <location>
        <begin position="27"/>
        <end position="484"/>
    </location>
</feature>
<dbReference type="Pfam" id="PF00171">
    <property type="entry name" value="Aldedh"/>
    <property type="match status" value="1"/>
</dbReference>
<gene>
    <name evidence="5" type="primary">vdh_1</name>
    <name evidence="5" type="ORF">LSUE1_G003344</name>
</gene>
<accession>A0A8T9CEM5</accession>
<dbReference type="PANTHER" id="PTHR43353:SF2">
    <property type="entry name" value="ALDEHYDE DEHYDROGENASE FAMILY PROTEIN (AFU_ORTHOLOGUE AFUA_8G05520)"/>
    <property type="match status" value="1"/>
</dbReference>
<dbReference type="CDD" id="cd07105">
    <property type="entry name" value="ALDH_SaliADH"/>
    <property type="match status" value="1"/>
</dbReference>
<evidence type="ECO:0000256" key="2">
    <source>
        <dbReference type="ARBA" id="ARBA00022857"/>
    </source>
</evidence>
<dbReference type="EMBL" id="QGMK01000099">
    <property type="protein sequence ID" value="TVY84269.1"/>
    <property type="molecule type" value="Genomic_DNA"/>
</dbReference>
<dbReference type="GO" id="GO:0004777">
    <property type="term" value="F:succinate-semialdehyde dehydrogenase (NAD+) activity"/>
    <property type="evidence" value="ECO:0007669"/>
    <property type="project" value="TreeGrafter"/>
</dbReference>
<evidence type="ECO:0000256" key="3">
    <source>
        <dbReference type="ARBA" id="ARBA00023002"/>
    </source>
</evidence>
<evidence type="ECO:0000259" key="4">
    <source>
        <dbReference type="Pfam" id="PF00171"/>
    </source>
</evidence>
<proteinExistence type="inferred from homology"/>
<protein>
    <submittedName>
        <fullName evidence="5">Vanillin dehydrogenase</fullName>
    </submittedName>
</protein>
<organism evidence="5 6">
    <name type="scientific">Lachnellula suecica</name>
    <dbReference type="NCBI Taxonomy" id="602035"/>
    <lineage>
        <taxon>Eukaryota</taxon>
        <taxon>Fungi</taxon>
        <taxon>Dikarya</taxon>
        <taxon>Ascomycota</taxon>
        <taxon>Pezizomycotina</taxon>
        <taxon>Leotiomycetes</taxon>
        <taxon>Helotiales</taxon>
        <taxon>Lachnaceae</taxon>
        <taxon>Lachnellula</taxon>
    </lineage>
</organism>
<evidence type="ECO:0000256" key="1">
    <source>
        <dbReference type="ARBA" id="ARBA00009986"/>
    </source>
</evidence>